<evidence type="ECO:0000259" key="2">
    <source>
        <dbReference type="Pfam" id="PF13290"/>
    </source>
</evidence>
<organism evidence="3 4">
    <name type="scientific">Candidatus Limisoma faecipullorum</name>
    <dbReference type="NCBI Taxonomy" id="2840854"/>
    <lineage>
        <taxon>Bacteria</taxon>
        <taxon>Pseudomonadati</taxon>
        <taxon>Bacteroidota</taxon>
        <taxon>Bacteroidia</taxon>
        <taxon>Bacteroidales</taxon>
        <taxon>Candidatus Limisoma</taxon>
    </lineage>
</organism>
<dbReference type="InterPro" id="IPR026906">
    <property type="entry name" value="LRR_5"/>
</dbReference>
<sequence length="942" mass="103920">MKTIITKLLMLTAVLSASVNLYAYDFEVDGIYYDIISSSEKTVEVTSGDNEYSSNVVIPEIVSYLKTYSVTSIGREAFSGCTGLTSVTIPNSVTSIGIHAFSYCSGLTSVTIPNSVTSIGNYAFYGCSGLTSVTLGNSITSIGEYAFYGCTGLTSVTIPNSVTTIDDFAFYGCTGLTSFHIPKSVKNIGSCPFGDTNISTITIDNNNSSFSVVDNVLYTKDLSVLVFYPPKKAELQFSIPNSVTSIGDYAFENCTGLTFVTIPNSVTTIGKSAFRYCTGLTSTIIYSVTSIGIRPWGHCDKLRYLYLFPSTPPTMETSPLEEVSIENYFSNEQYENVTLYVPKESVITYASTEPWRYFKNITYPIVEKVGISIDKRTIELSCGTEGAEIHYTLDGSTPDQNSTKYEGPFTINENCTVKAVAFKEFWDDSEIASKEATGIVTVRFKQEENSSAYNGKSQMPEIEANGEIDLSEIDIKAYRLANDDSWKSVPTENVKNTGRYKFELSVDNETTYGKSTAYLTITKAEPNLIWNQTFKTLGVGEKVYLDFSCDNTEFLPVFSNYNEKVIEIGTDIDGENFKWYVKGVGKGVTNLSMSYAECDNYFASETITKIIMVDGNAEIKTAATPTITINKRNVEISCETEGAEIYYTLDGTIPNVNSTKYSGAFKVNENCTVKAIATKESWQDSEIAVNNVTEVVNVKFKQEENTYVYNGSSQMPEIETNGDVDLSEIDIKAYSFANDDYWITIPVESVKNTGRYKFELSIDNETTYGKSTAYLTITKAEPNFVWNQTFDIMNVGKKIYLDFSCDNTESMPVFSNYDDKVIGIGSEIDGNGFKWYVEAIGKGVTNLTMSYAECENYFASETITKTITVVDNAGISDMSKDNIRAYGNDGVIHIANCEADALVNIYTASGTLVYSGTDKEIALKAQGIYIVRVSGQTFKVIL</sequence>
<gene>
    <name evidence="3" type="ORF">IAB88_09090</name>
</gene>
<dbReference type="PANTHER" id="PTHR45661:SF3">
    <property type="entry name" value="IG-LIKE DOMAIN-CONTAINING PROTEIN"/>
    <property type="match status" value="1"/>
</dbReference>
<feature type="domain" description="GH29D-like beta-sandwich" evidence="2">
    <location>
        <begin position="631"/>
        <end position="687"/>
    </location>
</feature>
<dbReference type="InterPro" id="IPR053139">
    <property type="entry name" value="Surface_bspA-like"/>
</dbReference>
<dbReference type="InterPro" id="IPR032675">
    <property type="entry name" value="LRR_dom_sf"/>
</dbReference>
<evidence type="ECO:0000313" key="4">
    <source>
        <dbReference type="Proteomes" id="UP000823598"/>
    </source>
</evidence>
<dbReference type="InterPro" id="IPR059177">
    <property type="entry name" value="GH29D-like_dom"/>
</dbReference>
<evidence type="ECO:0000313" key="3">
    <source>
        <dbReference type="EMBL" id="MBO8477132.1"/>
    </source>
</evidence>
<dbReference type="SUPFAM" id="SSF52058">
    <property type="entry name" value="L domain-like"/>
    <property type="match status" value="1"/>
</dbReference>
<dbReference type="Pfam" id="PF13290">
    <property type="entry name" value="CHB_HEX_C_1"/>
    <property type="match status" value="1"/>
</dbReference>
<proteinExistence type="predicted"/>
<dbReference type="Proteomes" id="UP000823598">
    <property type="component" value="Unassembled WGS sequence"/>
</dbReference>
<reference evidence="3" key="2">
    <citation type="journal article" date="2021" name="PeerJ">
        <title>Extensive microbial diversity within the chicken gut microbiome revealed by metagenomics and culture.</title>
        <authorList>
            <person name="Gilroy R."/>
            <person name="Ravi A."/>
            <person name="Getino M."/>
            <person name="Pursley I."/>
            <person name="Horton D.L."/>
            <person name="Alikhan N.F."/>
            <person name="Baker D."/>
            <person name="Gharbi K."/>
            <person name="Hall N."/>
            <person name="Watson M."/>
            <person name="Adriaenssens E.M."/>
            <person name="Foster-Nyarko E."/>
            <person name="Jarju S."/>
            <person name="Secka A."/>
            <person name="Antonio M."/>
            <person name="Oren A."/>
            <person name="Chaudhuri R.R."/>
            <person name="La Ragione R."/>
            <person name="Hildebrand F."/>
            <person name="Pallen M.J."/>
        </authorList>
    </citation>
    <scope>NUCLEOTIDE SEQUENCE</scope>
    <source>
        <strain evidence="3">6919</strain>
    </source>
</reference>
<dbReference type="Pfam" id="PF13287">
    <property type="entry name" value="Fn3_assoc"/>
    <property type="match status" value="1"/>
</dbReference>
<feature type="signal peptide" evidence="1">
    <location>
        <begin position="1"/>
        <end position="23"/>
    </location>
</feature>
<dbReference type="Gene3D" id="3.80.10.10">
    <property type="entry name" value="Ribonuclease Inhibitor"/>
    <property type="match status" value="2"/>
</dbReference>
<evidence type="ECO:0000256" key="1">
    <source>
        <dbReference type="SAM" id="SignalP"/>
    </source>
</evidence>
<reference evidence="3" key="1">
    <citation type="submission" date="2020-10" db="EMBL/GenBank/DDBJ databases">
        <authorList>
            <person name="Gilroy R."/>
        </authorList>
    </citation>
    <scope>NUCLEOTIDE SEQUENCE</scope>
    <source>
        <strain evidence="3">6919</strain>
    </source>
</reference>
<dbReference type="AlphaFoldDB" id="A0A9D9IR55"/>
<dbReference type="EMBL" id="JADIMC010000106">
    <property type="protein sequence ID" value="MBO8477132.1"/>
    <property type="molecule type" value="Genomic_DNA"/>
</dbReference>
<protein>
    <submittedName>
        <fullName evidence="3">Leucine-rich repeat protein</fullName>
    </submittedName>
</protein>
<dbReference type="Pfam" id="PF13306">
    <property type="entry name" value="LRR_5"/>
    <property type="match status" value="2"/>
</dbReference>
<comment type="caution">
    <text evidence="3">The sequence shown here is derived from an EMBL/GenBank/DDBJ whole genome shotgun (WGS) entry which is preliminary data.</text>
</comment>
<dbReference type="PANTHER" id="PTHR45661">
    <property type="entry name" value="SURFACE ANTIGEN"/>
    <property type="match status" value="1"/>
</dbReference>
<name>A0A9D9IR55_9BACT</name>
<dbReference type="InterPro" id="IPR026876">
    <property type="entry name" value="Fn3_assoc_repeat"/>
</dbReference>
<accession>A0A9D9IR55</accession>
<feature type="chain" id="PRO_5038615580" evidence="1">
    <location>
        <begin position="24"/>
        <end position="942"/>
    </location>
</feature>
<keyword evidence="1" id="KW-0732">Signal</keyword>